<evidence type="ECO:0000313" key="1">
    <source>
        <dbReference type="EMBL" id="KIH49137.1"/>
    </source>
</evidence>
<feature type="non-terminal residue" evidence="1">
    <location>
        <position position="104"/>
    </location>
</feature>
<proteinExistence type="predicted"/>
<dbReference type="EMBL" id="KN754907">
    <property type="protein sequence ID" value="KIH49137.1"/>
    <property type="molecule type" value="Genomic_DNA"/>
</dbReference>
<protein>
    <submittedName>
        <fullName evidence="1">Uncharacterized protein</fullName>
    </submittedName>
</protein>
<dbReference type="AlphaFoldDB" id="A0A0C2CH56"/>
<evidence type="ECO:0000313" key="2">
    <source>
        <dbReference type="Proteomes" id="UP000054047"/>
    </source>
</evidence>
<organism evidence="1 2">
    <name type="scientific">Ancylostoma duodenale</name>
    <dbReference type="NCBI Taxonomy" id="51022"/>
    <lineage>
        <taxon>Eukaryota</taxon>
        <taxon>Metazoa</taxon>
        <taxon>Ecdysozoa</taxon>
        <taxon>Nematoda</taxon>
        <taxon>Chromadorea</taxon>
        <taxon>Rhabditida</taxon>
        <taxon>Rhabditina</taxon>
        <taxon>Rhabditomorpha</taxon>
        <taxon>Strongyloidea</taxon>
        <taxon>Ancylostomatidae</taxon>
        <taxon>Ancylostomatinae</taxon>
        <taxon>Ancylostoma</taxon>
    </lineage>
</organism>
<dbReference type="Proteomes" id="UP000054047">
    <property type="component" value="Unassembled WGS sequence"/>
</dbReference>
<name>A0A0C2CH56_9BILA</name>
<keyword evidence="2" id="KW-1185">Reference proteome</keyword>
<gene>
    <name evidence="1" type="ORF">ANCDUO_20789</name>
</gene>
<sequence length="104" mass="11854">MELSQKFADFKHPKGFEEKIERIVHKLGDIENSLDDMTGIEAIFCSEALGEAKSLVKKLIAIEEDVNSLEKGKEQLIQRYFKSARVAYTTLVNAHYSANTHRCH</sequence>
<dbReference type="OrthoDB" id="10057795at2759"/>
<accession>A0A0C2CH56</accession>
<reference evidence="1 2" key="1">
    <citation type="submission" date="2013-12" db="EMBL/GenBank/DDBJ databases">
        <title>Draft genome of the parsitic nematode Ancylostoma duodenale.</title>
        <authorList>
            <person name="Mitreva M."/>
        </authorList>
    </citation>
    <scope>NUCLEOTIDE SEQUENCE [LARGE SCALE GENOMIC DNA]</scope>
    <source>
        <strain evidence="1 2">Zhejiang</strain>
    </source>
</reference>